<reference evidence="2" key="1">
    <citation type="submission" date="2022-07" db="EMBL/GenBank/DDBJ databases">
        <title>Genome Sequence of Physisporinus lineatus.</title>
        <authorList>
            <person name="Buettner E."/>
        </authorList>
    </citation>
    <scope>NUCLEOTIDE SEQUENCE</scope>
    <source>
        <strain evidence="2">VT162</strain>
    </source>
</reference>
<proteinExistence type="predicted"/>
<organism evidence="2 3">
    <name type="scientific">Meripilus lineatus</name>
    <dbReference type="NCBI Taxonomy" id="2056292"/>
    <lineage>
        <taxon>Eukaryota</taxon>
        <taxon>Fungi</taxon>
        <taxon>Dikarya</taxon>
        <taxon>Basidiomycota</taxon>
        <taxon>Agaricomycotina</taxon>
        <taxon>Agaricomycetes</taxon>
        <taxon>Polyporales</taxon>
        <taxon>Meripilaceae</taxon>
        <taxon>Meripilus</taxon>
    </lineage>
</organism>
<sequence>MRVSIFLALISAAFAAAAPNVAPSTHAETNADAYILAGPLPYTELKAKVATLNIEDRIIASRDLEKRICEGVYMCDGASFTGSCYFGCYPINDPIFPDPYWVTRISSVGPDQGGRCTFYGGSACDGSKFASQTFGYPGGNLAPGINNNMGCFTCSPSS</sequence>
<gene>
    <name evidence="2" type="ORF">NLI96_g4623</name>
</gene>
<evidence type="ECO:0000256" key="1">
    <source>
        <dbReference type="SAM" id="SignalP"/>
    </source>
</evidence>
<dbReference type="AlphaFoldDB" id="A0AAD5V4L5"/>
<dbReference type="EMBL" id="JANAWD010000138">
    <property type="protein sequence ID" value="KAJ3485902.1"/>
    <property type="molecule type" value="Genomic_DNA"/>
</dbReference>
<dbReference type="Proteomes" id="UP001212997">
    <property type="component" value="Unassembled WGS sequence"/>
</dbReference>
<evidence type="ECO:0000313" key="3">
    <source>
        <dbReference type="Proteomes" id="UP001212997"/>
    </source>
</evidence>
<comment type="caution">
    <text evidence="2">The sequence shown here is derived from an EMBL/GenBank/DDBJ whole genome shotgun (WGS) entry which is preliminary data.</text>
</comment>
<keyword evidence="3" id="KW-1185">Reference proteome</keyword>
<feature type="chain" id="PRO_5042057900" evidence="1">
    <location>
        <begin position="18"/>
        <end position="158"/>
    </location>
</feature>
<protein>
    <submittedName>
        <fullName evidence="2">Uncharacterized protein</fullName>
    </submittedName>
</protein>
<evidence type="ECO:0000313" key="2">
    <source>
        <dbReference type="EMBL" id="KAJ3485902.1"/>
    </source>
</evidence>
<accession>A0AAD5V4L5</accession>
<keyword evidence="1" id="KW-0732">Signal</keyword>
<name>A0AAD5V4L5_9APHY</name>
<feature type="signal peptide" evidence="1">
    <location>
        <begin position="1"/>
        <end position="17"/>
    </location>
</feature>